<comment type="caution">
    <text evidence="1">The sequence shown here is derived from an EMBL/GenBank/DDBJ whole genome shotgun (WGS) entry which is preliminary data.</text>
</comment>
<evidence type="ECO:0000313" key="1">
    <source>
        <dbReference type="EMBL" id="CAG8532266.1"/>
    </source>
</evidence>
<organism evidence="1 2">
    <name type="scientific">Acaulospora colombiana</name>
    <dbReference type="NCBI Taxonomy" id="27376"/>
    <lineage>
        <taxon>Eukaryota</taxon>
        <taxon>Fungi</taxon>
        <taxon>Fungi incertae sedis</taxon>
        <taxon>Mucoromycota</taxon>
        <taxon>Glomeromycotina</taxon>
        <taxon>Glomeromycetes</taxon>
        <taxon>Diversisporales</taxon>
        <taxon>Acaulosporaceae</taxon>
        <taxon>Acaulospora</taxon>
    </lineage>
</organism>
<evidence type="ECO:0000313" key="2">
    <source>
        <dbReference type="Proteomes" id="UP000789525"/>
    </source>
</evidence>
<dbReference type="Proteomes" id="UP000789525">
    <property type="component" value="Unassembled WGS sequence"/>
</dbReference>
<keyword evidence="2" id="KW-1185">Reference proteome</keyword>
<proteinExistence type="predicted"/>
<reference evidence="1" key="1">
    <citation type="submission" date="2021-06" db="EMBL/GenBank/DDBJ databases">
        <authorList>
            <person name="Kallberg Y."/>
            <person name="Tangrot J."/>
            <person name="Rosling A."/>
        </authorList>
    </citation>
    <scope>NUCLEOTIDE SEQUENCE</scope>
    <source>
        <strain evidence="1">CL356</strain>
    </source>
</reference>
<protein>
    <submittedName>
        <fullName evidence="1">12095_t:CDS:1</fullName>
    </submittedName>
</protein>
<dbReference type="EMBL" id="CAJVPT010006560">
    <property type="protein sequence ID" value="CAG8532266.1"/>
    <property type="molecule type" value="Genomic_DNA"/>
</dbReference>
<name>A0ACA9LJC3_9GLOM</name>
<sequence length="578" mass="66895">MDVDEFDDLYEIFDFEEDTIMNDEAFCDMFLDKFTRKHLETFQIKDEDAKKNECDKDRLNFSPPPSDFEFLTDDTLDIGGNNDNNQRSKLSEDDYLPSESQSSVSFEKENHTWFSPEKKKSDTLRRMPTPITFEDDLISLGGNRQEKVLSEKHNIHFNVPPLVSISERRSGTVASHIYSKKKNPDGSIFSHVATEDLGSPNRSVFSRVYFKNEQNTNCNVLSRVYFKDKRITAHCGVISRVNFKSSSPGPLTKSCGTGHAATRFSPLIEIDNKEVNTGVPLNAWSHPVYIILYRHSSINLYTVIFHLAHLYKKKKCMNESLVFQNISKGDLEEKSSIILHLQELKIGSFTNDFPCAIELNPNTHTINFVNPEVKDEKVEDYFRLNIHIKGVENYLRDGYEIEMGLKKQIRRWIIPVQNVIGMDEVKLSVDSTDGIIKAESINMVVSDREELRNLKDLDNMFREIQNSAAEPVTIVNIPVAKFPILVNYERKRIPFWLPSNTSLTEFLQLMQQKFNDPTIRQPFSCAVNGINGILGVYDERDWEACKTMIMEDWDEFDEKDKDEIALEVYIERKNYKKY</sequence>
<gene>
    <name evidence="1" type="ORF">ACOLOM_LOCUS4122</name>
</gene>
<accession>A0ACA9LJC3</accession>